<dbReference type="NCBIfam" id="TIGR02266">
    <property type="entry name" value="gmx_TIGR02266"/>
    <property type="match status" value="1"/>
</dbReference>
<feature type="modified residue" description="4-aspartylphosphate" evidence="2">
    <location>
        <position position="182"/>
    </location>
</feature>
<reference evidence="4 5" key="2">
    <citation type="submission" date="2016-12" db="EMBL/GenBank/DDBJ databases">
        <title>Draft Genome Sequence of Cystobacter ferrugineus Strain Cbfe23.</title>
        <authorList>
            <person name="Akbar S."/>
            <person name="Dowd S.E."/>
            <person name="Stevens D.C."/>
        </authorList>
    </citation>
    <scope>NUCLEOTIDE SEQUENCE [LARGE SCALE GENOMIC DNA]</scope>
    <source>
        <strain evidence="4 5">Cbfe23</strain>
    </source>
</reference>
<dbReference type="Proteomes" id="UP000182229">
    <property type="component" value="Unassembled WGS sequence"/>
</dbReference>
<protein>
    <submittedName>
        <fullName evidence="4">Response regulator</fullName>
    </submittedName>
</protein>
<dbReference type="SMART" id="SM00448">
    <property type="entry name" value="REC"/>
    <property type="match status" value="1"/>
</dbReference>
<gene>
    <name evidence="4" type="ORF">BON30_27860</name>
</gene>
<feature type="domain" description="Response regulatory" evidence="3">
    <location>
        <begin position="124"/>
        <end position="248"/>
    </location>
</feature>
<dbReference type="InterPro" id="IPR011006">
    <property type="entry name" value="CheY-like_superfamily"/>
</dbReference>
<keyword evidence="1 2" id="KW-0597">Phosphoprotein</keyword>
<dbReference type="OrthoDB" id="7631574at2"/>
<dbReference type="Gene3D" id="2.40.10.220">
    <property type="entry name" value="predicted glycosyltransferase like domains"/>
    <property type="match status" value="1"/>
</dbReference>
<dbReference type="RefSeq" id="WP_071901485.1">
    <property type="nucleotide sequence ID" value="NZ_MPIN01000008.1"/>
</dbReference>
<dbReference type="CDD" id="cd17546">
    <property type="entry name" value="REC_hyHK_CKI1_RcsC-like"/>
    <property type="match status" value="1"/>
</dbReference>
<dbReference type="AlphaFoldDB" id="A0A1L9B4H6"/>
<evidence type="ECO:0000256" key="1">
    <source>
        <dbReference type="ARBA" id="ARBA00022553"/>
    </source>
</evidence>
<evidence type="ECO:0000313" key="5">
    <source>
        <dbReference type="Proteomes" id="UP000182229"/>
    </source>
</evidence>
<accession>A0A1L9B4H6</accession>
<dbReference type="Pfam" id="PF07238">
    <property type="entry name" value="PilZ"/>
    <property type="match status" value="1"/>
</dbReference>
<dbReference type="Gene3D" id="3.40.50.2300">
    <property type="match status" value="1"/>
</dbReference>
<dbReference type="STRING" id="83449.BON30_27860"/>
<dbReference type="PANTHER" id="PTHR44591:SF3">
    <property type="entry name" value="RESPONSE REGULATORY DOMAIN-CONTAINING PROTEIN"/>
    <property type="match status" value="1"/>
</dbReference>
<reference evidence="5" key="1">
    <citation type="submission" date="2016-11" db="EMBL/GenBank/DDBJ databases">
        <authorList>
            <person name="Shukria A."/>
            <person name="Stevens D.C."/>
        </authorList>
    </citation>
    <scope>NUCLEOTIDE SEQUENCE [LARGE SCALE GENOMIC DNA]</scope>
    <source>
        <strain evidence="5">Cbfe23</strain>
    </source>
</reference>
<evidence type="ECO:0000259" key="3">
    <source>
        <dbReference type="PROSITE" id="PS50110"/>
    </source>
</evidence>
<dbReference type="SUPFAM" id="SSF141371">
    <property type="entry name" value="PilZ domain-like"/>
    <property type="match status" value="1"/>
</dbReference>
<dbReference type="GO" id="GO:0035438">
    <property type="term" value="F:cyclic-di-GMP binding"/>
    <property type="evidence" value="ECO:0007669"/>
    <property type="project" value="InterPro"/>
</dbReference>
<dbReference type="Pfam" id="PF00072">
    <property type="entry name" value="Response_reg"/>
    <property type="match status" value="1"/>
</dbReference>
<dbReference type="PANTHER" id="PTHR44591">
    <property type="entry name" value="STRESS RESPONSE REGULATOR PROTEIN 1"/>
    <property type="match status" value="1"/>
</dbReference>
<dbReference type="InterPro" id="IPR011752">
    <property type="entry name" value="PilV_Myxo-type"/>
</dbReference>
<dbReference type="PROSITE" id="PS50110">
    <property type="entry name" value="RESPONSE_REGULATORY"/>
    <property type="match status" value="1"/>
</dbReference>
<evidence type="ECO:0000313" key="4">
    <source>
        <dbReference type="EMBL" id="OJH37146.1"/>
    </source>
</evidence>
<evidence type="ECO:0000256" key="2">
    <source>
        <dbReference type="PROSITE-ProRule" id="PRU00169"/>
    </source>
</evidence>
<name>A0A1L9B4H6_9BACT</name>
<keyword evidence="5" id="KW-1185">Reference proteome</keyword>
<dbReference type="InterPro" id="IPR009875">
    <property type="entry name" value="PilZ_domain"/>
</dbReference>
<comment type="caution">
    <text evidence="4">The sequence shown here is derived from an EMBL/GenBank/DDBJ whole genome shotgun (WGS) entry which is preliminary data.</text>
</comment>
<dbReference type="InterPro" id="IPR050595">
    <property type="entry name" value="Bact_response_regulator"/>
</dbReference>
<proteinExistence type="predicted"/>
<dbReference type="InterPro" id="IPR001789">
    <property type="entry name" value="Sig_transdc_resp-reg_receiver"/>
</dbReference>
<dbReference type="EMBL" id="MPIN01000008">
    <property type="protein sequence ID" value="OJH37146.1"/>
    <property type="molecule type" value="Genomic_DNA"/>
</dbReference>
<organism evidence="4 5">
    <name type="scientific">Cystobacter ferrugineus</name>
    <dbReference type="NCBI Taxonomy" id="83449"/>
    <lineage>
        <taxon>Bacteria</taxon>
        <taxon>Pseudomonadati</taxon>
        <taxon>Myxococcota</taxon>
        <taxon>Myxococcia</taxon>
        <taxon>Myxococcales</taxon>
        <taxon>Cystobacterineae</taxon>
        <taxon>Archangiaceae</taxon>
        <taxon>Cystobacter</taxon>
    </lineage>
</organism>
<dbReference type="SUPFAM" id="SSF52172">
    <property type="entry name" value="CheY-like"/>
    <property type="match status" value="1"/>
</dbReference>
<sequence length="251" mass="27622">MNRGSDDQREGPRVPLVLRVRFPDQARMTEVTENLSRGGIFVQTDRLFTVGESVGLALSFPGLLDPVEVVGTVAWVRPVSPEAPGGVGIRVLQAEDRQRLGEILSAPGQTRASDRTAVPAEGYRVLIVEDNPHIIEMYSYVLKKLASGELAGKVPLEVHFSPDGHHALQALRSSRFSLVMTDLYMPVMDGFALIERIRAEEALKSIPVVAISAGGPEARERAMQLGVDIYLRKPVRFQEVLETVKQLLHIP</sequence>
<dbReference type="GO" id="GO:0000160">
    <property type="term" value="P:phosphorelay signal transduction system"/>
    <property type="evidence" value="ECO:0007669"/>
    <property type="project" value="InterPro"/>
</dbReference>